<reference evidence="2 3" key="1">
    <citation type="journal article" date="2007" name="J. Bacteriol.">
        <title>The genome sequence of avian pathogenic Escherichia coli strain O1:K1:H7 shares strong similarities with human extraintestinal pathogenic E. coli genomes.</title>
        <authorList>
            <person name="Johnson T.J."/>
            <person name="Kariyawasam S."/>
            <person name="Wannemuehler Y."/>
            <person name="Mangiamele P."/>
            <person name="Johnson S.J."/>
            <person name="Doetkott C."/>
            <person name="Skyberg J.A."/>
            <person name="Lynne A.M."/>
            <person name="Johnson J.R."/>
            <person name="Nolan L.K."/>
        </authorList>
    </citation>
    <scope>NUCLEOTIDE SEQUENCE [LARGE SCALE GENOMIC DNA]</scope>
    <source>
        <strain evidence="2">APEC O1</strain>
    </source>
</reference>
<gene>
    <name evidence="2" type="ORF">APECO1_4198</name>
</gene>
<dbReference type="HOGENOM" id="CLU_046670_13_0_6"/>
<organism evidence="2 3">
    <name type="scientific">Escherichia coli O1:K1 / APEC</name>
    <dbReference type="NCBI Taxonomy" id="405955"/>
    <lineage>
        <taxon>Bacteria</taxon>
        <taxon>Pseudomonadati</taxon>
        <taxon>Pseudomonadota</taxon>
        <taxon>Gammaproteobacteria</taxon>
        <taxon>Enterobacterales</taxon>
        <taxon>Enterobacteriaceae</taxon>
        <taxon>Escherichia</taxon>
    </lineage>
</organism>
<dbReference type="Pfam" id="PF09669">
    <property type="entry name" value="Phage_pRha"/>
    <property type="match status" value="1"/>
</dbReference>
<dbReference type="NCBIfam" id="TIGR02681">
    <property type="entry name" value="phage_pRha"/>
    <property type="match status" value="1"/>
</dbReference>
<proteinExistence type="predicted"/>
<evidence type="ECO:0000313" key="2">
    <source>
        <dbReference type="EMBL" id="ABJ01756.1"/>
    </source>
</evidence>
<feature type="domain" description="Bacteriophage P22 Orf201 C-terminal" evidence="1">
    <location>
        <begin position="147"/>
        <end position="199"/>
    </location>
</feature>
<dbReference type="Proteomes" id="UP000008216">
    <property type="component" value="Chromosome"/>
</dbReference>
<keyword evidence="3" id="KW-1185">Reference proteome</keyword>
<dbReference type="EMBL" id="CP000468">
    <property type="protein sequence ID" value="ABJ01756.1"/>
    <property type="molecule type" value="Genomic_DNA"/>
</dbReference>
<dbReference type="InterPro" id="IPR018877">
    <property type="entry name" value="Phage_P22_Orf201_C"/>
</dbReference>
<accession>A0A0H2Z135</accession>
<name>A0A0H2Z135_ECOK1</name>
<sequence length="203" mass="23607">MVATISGRLFCANRLIFLKGKDAMNYPTVVNDIDFRDLIFVANNDPVTDSFMVAKAFGKLPKNVVRDIERTIEACPPEFDTKLNFELCYKNNELQNGKPQKFYRLRKDGLMLLVMSYTKKEAMRIKIAYINAFNWMYAMLQVGHRQFEEERNAVMLEYMKEKDVASMSGRLLNRWGKIKKPQLLARIERLEQHGQTVIPGLTN</sequence>
<evidence type="ECO:0000313" key="3">
    <source>
        <dbReference type="Proteomes" id="UP000008216"/>
    </source>
</evidence>
<evidence type="ECO:0000259" key="1">
    <source>
        <dbReference type="Pfam" id="PF10549"/>
    </source>
</evidence>
<protein>
    <recommendedName>
        <fullName evidence="1">Bacteriophage P22 Orf201 C-terminal domain-containing protein</fullName>
    </recommendedName>
</protein>
<dbReference type="AlphaFoldDB" id="A0A0H2Z135"/>
<dbReference type="Pfam" id="PF10549">
    <property type="entry name" value="ORF11CD3"/>
    <property type="match status" value="1"/>
</dbReference>
<dbReference type="InterPro" id="IPR014054">
    <property type="entry name" value="Phage_regulatory_Rha"/>
</dbReference>
<dbReference type="KEGG" id="ecv:APECO1_4198"/>